<dbReference type="GO" id="GO:0003700">
    <property type="term" value="F:DNA-binding transcription factor activity"/>
    <property type="evidence" value="ECO:0007669"/>
    <property type="project" value="InterPro"/>
</dbReference>
<name>A0A086A186_FLAHY</name>
<evidence type="ECO:0000313" key="6">
    <source>
        <dbReference type="EMBL" id="OXA89412.1"/>
    </source>
</evidence>
<dbReference type="Proteomes" id="UP000028712">
    <property type="component" value="Unassembled WGS sequence"/>
</dbReference>
<sequence>MKIIKHSYGANLDWVAPLAEQMGGKVDGNFIISSDKLFSGNRYFLDCGDDIVAYYVDGINNMDLNLIQKNTSNDFIGIYYNLTEGGIKYSSSNFEQEIGRWHYNLLVIDSSLETNYLIESGTKSYVFCIFIKKNMMESYAKKNNITLKDIDKITDPTKNTVIRFDRMSSDSYHILTDLQKLKVGGPIFDLNVRGTVHLLLSNFFKKMSSTRIIIQTVNKIDLANIVAVQMFLIDNIEDHFPTIKFIANKANMSESKFKNLFKKITGMTPNAFFMDNKLLRAKELLEKNQLSISQVSDKLNFTNNSYFASKFKEHFGISPKTFIKQL</sequence>
<dbReference type="Pfam" id="PF12833">
    <property type="entry name" value="HTH_18"/>
    <property type="match status" value="1"/>
</dbReference>
<dbReference type="EMBL" id="MUGY01000031">
    <property type="protein sequence ID" value="OXA89412.1"/>
    <property type="molecule type" value="Genomic_DNA"/>
</dbReference>
<keyword evidence="2" id="KW-0238">DNA-binding</keyword>
<evidence type="ECO:0000259" key="4">
    <source>
        <dbReference type="PROSITE" id="PS01124"/>
    </source>
</evidence>
<keyword evidence="8" id="KW-1185">Reference proteome</keyword>
<dbReference type="PANTHER" id="PTHR43280">
    <property type="entry name" value="ARAC-FAMILY TRANSCRIPTIONAL REGULATOR"/>
    <property type="match status" value="1"/>
</dbReference>
<feature type="domain" description="HTH araC/xylS-type" evidence="4">
    <location>
        <begin position="226"/>
        <end position="325"/>
    </location>
</feature>
<dbReference type="PROSITE" id="PS00041">
    <property type="entry name" value="HTH_ARAC_FAMILY_1"/>
    <property type="match status" value="1"/>
</dbReference>
<dbReference type="EMBL" id="JPRM01000039">
    <property type="protein sequence ID" value="KFF10450.1"/>
    <property type="molecule type" value="Genomic_DNA"/>
</dbReference>
<dbReference type="InterPro" id="IPR018062">
    <property type="entry name" value="HTH_AraC-typ_CS"/>
</dbReference>
<evidence type="ECO:0000313" key="7">
    <source>
        <dbReference type="Proteomes" id="UP000028712"/>
    </source>
</evidence>
<protein>
    <recommendedName>
        <fullName evidence="4">HTH araC/xylS-type domain-containing protein</fullName>
    </recommendedName>
</protein>
<accession>A0A086A186</accession>
<dbReference type="AlphaFoldDB" id="A0A086A186"/>
<dbReference type="RefSeq" id="WP_035626742.1">
    <property type="nucleotide sequence ID" value="NZ_JBEWQG010000041.1"/>
</dbReference>
<evidence type="ECO:0000256" key="1">
    <source>
        <dbReference type="ARBA" id="ARBA00023015"/>
    </source>
</evidence>
<dbReference type="GO" id="GO:0043565">
    <property type="term" value="F:sequence-specific DNA binding"/>
    <property type="evidence" value="ECO:0007669"/>
    <property type="project" value="InterPro"/>
</dbReference>
<dbReference type="Gene3D" id="1.10.10.60">
    <property type="entry name" value="Homeodomain-like"/>
    <property type="match status" value="2"/>
</dbReference>
<dbReference type="SMART" id="SM00342">
    <property type="entry name" value="HTH_ARAC"/>
    <property type="match status" value="1"/>
</dbReference>
<dbReference type="SUPFAM" id="SSF46689">
    <property type="entry name" value="Homeodomain-like"/>
    <property type="match status" value="2"/>
</dbReference>
<comment type="caution">
    <text evidence="5">The sequence shown here is derived from an EMBL/GenBank/DDBJ whole genome shotgun (WGS) entry which is preliminary data.</text>
</comment>
<evidence type="ECO:0000313" key="8">
    <source>
        <dbReference type="Proteomes" id="UP000198424"/>
    </source>
</evidence>
<dbReference type="InterPro" id="IPR018060">
    <property type="entry name" value="HTH_AraC"/>
</dbReference>
<proteinExistence type="predicted"/>
<keyword evidence="1" id="KW-0805">Transcription regulation</keyword>
<dbReference type="OrthoDB" id="1156172at2"/>
<dbReference type="InterPro" id="IPR009057">
    <property type="entry name" value="Homeodomain-like_sf"/>
</dbReference>
<evidence type="ECO:0000256" key="3">
    <source>
        <dbReference type="ARBA" id="ARBA00023163"/>
    </source>
</evidence>
<keyword evidence="3" id="KW-0804">Transcription</keyword>
<reference evidence="5 7" key="1">
    <citation type="submission" date="2014-07" db="EMBL/GenBank/DDBJ databases">
        <title>Genome of Flavobacterium hydatis DSM 2063.</title>
        <authorList>
            <person name="Pipes S.E."/>
            <person name="Stropko S.J."/>
            <person name="Newman J.D."/>
        </authorList>
    </citation>
    <scope>NUCLEOTIDE SEQUENCE [LARGE SCALE GENOMIC DNA]</scope>
    <source>
        <strain evidence="5 7">DSM 2063</strain>
    </source>
</reference>
<organism evidence="5 7">
    <name type="scientific">Flavobacterium hydatis</name>
    <name type="common">Cytophaga aquatilis</name>
    <dbReference type="NCBI Taxonomy" id="991"/>
    <lineage>
        <taxon>Bacteria</taxon>
        <taxon>Pseudomonadati</taxon>
        <taxon>Bacteroidota</taxon>
        <taxon>Flavobacteriia</taxon>
        <taxon>Flavobacteriales</taxon>
        <taxon>Flavobacteriaceae</taxon>
        <taxon>Flavobacterium</taxon>
    </lineage>
</organism>
<reference evidence="6 8" key="2">
    <citation type="submission" date="2016-11" db="EMBL/GenBank/DDBJ databases">
        <title>Whole genomes of Flavobacteriaceae.</title>
        <authorList>
            <person name="Stine C."/>
            <person name="Li C."/>
            <person name="Tadesse D."/>
        </authorList>
    </citation>
    <scope>NUCLEOTIDE SEQUENCE [LARGE SCALE GENOMIC DNA]</scope>
    <source>
        <strain evidence="6 8">ATCC 29551</strain>
    </source>
</reference>
<evidence type="ECO:0000313" key="5">
    <source>
        <dbReference type="EMBL" id="KFF10450.1"/>
    </source>
</evidence>
<gene>
    <name evidence="6" type="ORF">B0A62_21005</name>
    <name evidence="5" type="ORF">IW20_20790</name>
</gene>
<dbReference type="Proteomes" id="UP000198424">
    <property type="component" value="Unassembled WGS sequence"/>
</dbReference>
<evidence type="ECO:0000256" key="2">
    <source>
        <dbReference type="ARBA" id="ARBA00023125"/>
    </source>
</evidence>
<dbReference type="eggNOG" id="COG2207">
    <property type="taxonomic scope" value="Bacteria"/>
</dbReference>
<dbReference type="PANTHER" id="PTHR43280:SF28">
    <property type="entry name" value="HTH-TYPE TRANSCRIPTIONAL ACTIVATOR RHAS"/>
    <property type="match status" value="1"/>
</dbReference>
<dbReference type="STRING" id="991.IW20_20790"/>
<dbReference type="PROSITE" id="PS01124">
    <property type="entry name" value="HTH_ARAC_FAMILY_2"/>
    <property type="match status" value="1"/>
</dbReference>